<keyword evidence="3" id="KW-0347">Helicase</keyword>
<evidence type="ECO:0000256" key="2">
    <source>
        <dbReference type="ARBA" id="ARBA00022801"/>
    </source>
</evidence>
<dbReference type="GO" id="GO:0016787">
    <property type="term" value="F:hydrolase activity"/>
    <property type="evidence" value="ECO:0007669"/>
    <property type="project" value="UniProtKB-KW"/>
</dbReference>
<evidence type="ECO:0000256" key="5">
    <source>
        <dbReference type="PROSITE-ProRule" id="PRU00552"/>
    </source>
</evidence>
<accession>A0A9P5T7F4</accession>
<feature type="short sequence motif" description="Q motif" evidence="5">
    <location>
        <begin position="132"/>
        <end position="160"/>
    </location>
</feature>
<reference evidence="8" key="1">
    <citation type="submission" date="2019-10" db="EMBL/GenBank/DDBJ databases">
        <authorList>
            <consortium name="DOE Joint Genome Institute"/>
            <person name="Kuo A."/>
            <person name="Miyauchi S."/>
            <person name="Kiss E."/>
            <person name="Drula E."/>
            <person name="Kohler A."/>
            <person name="Sanchez-Garcia M."/>
            <person name="Andreopoulos B."/>
            <person name="Barry K.W."/>
            <person name="Bonito G."/>
            <person name="Buee M."/>
            <person name="Carver A."/>
            <person name="Chen C."/>
            <person name="Cichocki N."/>
            <person name="Clum A."/>
            <person name="Culley D."/>
            <person name="Crous P.W."/>
            <person name="Fauchery L."/>
            <person name="Girlanda M."/>
            <person name="Hayes R."/>
            <person name="Keri Z."/>
            <person name="LaButti K."/>
            <person name="Lipzen A."/>
            <person name="Lombard V."/>
            <person name="Magnuson J."/>
            <person name="Maillard F."/>
            <person name="Morin E."/>
            <person name="Murat C."/>
            <person name="Nolan M."/>
            <person name="Ohm R."/>
            <person name="Pangilinan J."/>
            <person name="Pereira M."/>
            <person name="Perotto S."/>
            <person name="Peter M."/>
            <person name="Riley R."/>
            <person name="Sitrit Y."/>
            <person name="Stielow B."/>
            <person name="Szollosi G."/>
            <person name="Zifcakova L."/>
            <person name="Stursova M."/>
            <person name="Spatafora J.W."/>
            <person name="Tedersoo L."/>
            <person name="Vaario L.-M."/>
            <person name="Yamada A."/>
            <person name="Yan M."/>
            <person name="Wang P."/>
            <person name="Xu J."/>
            <person name="Bruns T."/>
            <person name="Baldrian P."/>
            <person name="Vilgalys R."/>
            <person name="Henrissat B."/>
            <person name="Grigoriev I.V."/>
            <person name="Hibbett D."/>
            <person name="Nagy L.G."/>
            <person name="Martin F.M."/>
        </authorList>
    </citation>
    <scope>NUCLEOTIDE SEQUENCE</scope>
    <source>
        <strain evidence="8">Prilba</strain>
    </source>
</reference>
<dbReference type="EMBL" id="WHVB01000012">
    <property type="protein sequence ID" value="KAF8477997.1"/>
    <property type="molecule type" value="Genomic_DNA"/>
</dbReference>
<dbReference type="GO" id="GO:0005524">
    <property type="term" value="F:ATP binding"/>
    <property type="evidence" value="ECO:0007669"/>
    <property type="project" value="UniProtKB-KW"/>
</dbReference>
<proteinExistence type="predicted"/>
<dbReference type="GO" id="GO:0003724">
    <property type="term" value="F:RNA helicase activity"/>
    <property type="evidence" value="ECO:0007669"/>
    <property type="project" value="InterPro"/>
</dbReference>
<sequence>MAYMTSQQPTHTSNAHNASTTHMHPPIANHPPLGAAEALSGDNTLQMVVKPVAKDNTGVLSHHTVDTSTTMTHQQPTTHQQPLLASSFSSQPFQQKTKKSSHDNDEFIDYLQVGTTADDDKDKKNFSGIHSTGFHDFLLKPKLLRTISNLGFKNPSEVQQECIP</sequence>
<feature type="compositionally biased region" description="Polar residues" evidence="6">
    <location>
        <begin position="1"/>
        <end position="22"/>
    </location>
</feature>
<keyword evidence="9" id="KW-1185">Reference proteome</keyword>
<dbReference type="Gene3D" id="3.40.50.300">
    <property type="entry name" value="P-loop containing nucleotide triphosphate hydrolases"/>
    <property type="match status" value="1"/>
</dbReference>
<dbReference type="OrthoDB" id="2677005at2759"/>
<evidence type="ECO:0000256" key="3">
    <source>
        <dbReference type="ARBA" id="ARBA00022806"/>
    </source>
</evidence>
<keyword evidence="4" id="KW-0067">ATP-binding</keyword>
<protein>
    <recommendedName>
        <fullName evidence="7">DEAD-box RNA helicase Q domain-containing protein</fullName>
    </recommendedName>
</protein>
<reference evidence="8" key="2">
    <citation type="journal article" date="2020" name="Nat. Commun.">
        <title>Large-scale genome sequencing of mycorrhizal fungi provides insights into the early evolution of symbiotic traits.</title>
        <authorList>
            <person name="Miyauchi S."/>
            <person name="Kiss E."/>
            <person name="Kuo A."/>
            <person name="Drula E."/>
            <person name="Kohler A."/>
            <person name="Sanchez-Garcia M."/>
            <person name="Morin E."/>
            <person name="Andreopoulos B."/>
            <person name="Barry K.W."/>
            <person name="Bonito G."/>
            <person name="Buee M."/>
            <person name="Carver A."/>
            <person name="Chen C."/>
            <person name="Cichocki N."/>
            <person name="Clum A."/>
            <person name="Culley D."/>
            <person name="Crous P.W."/>
            <person name="Fauchery L."/>
            <person name="Girlanda M."/>
            <person name="Hayes R.D."/>
            <person name="Keri Z."/>
            <person name="LaButti K."/>
            <person name="Lipzen A."/>
            <person name="Lombard V."/>
            <person name="Magnuson J."/>
            <person name="Maillard F."/>
            <person name="Murat C."/>
            <person name="Nolan M."/>
            <person name="Ohm R.A."/>
            <person name="Pangilinan J."/>
            <person name="Pereira M.F."/>
            <person name="Perotto S."/>
            <person name="Peter M."/>
            <person name="Pfister S."/>
            <person name="Riley R."/>
            <person name="Sitrit Y."/>
            <person name="Stielow J.B."/>
            <person name="Szollosi G."/>
            <person name="Zifcakova L."/>
            <person name="Stursova M."/>
            <person name="Spatafora J.W."/>
            <person name="Tedersoo L."/>
            <person name="Vaario L.M."/>
            <person name="Yamada A."/>
            <person name="Yan M."/>
            <person name="Wang P."/>
            <person name="Xu J."/>
            <person name="Bruns T."/>
            <person name="Baldrian P."/>
            <person name="Vilgalys R."/>
            <person name="Dunand C."/>
            <person name="Henrissat B."/>
            <person name="Grigoriev I.V."/>
            <person name="Hibbett D."/>
            <person name="Nagy L.G."/>
            <person name="Martin F.M."/>
        </authorList>
    </citation>
    <scope>NUCLEOTIDE SEQUENCE</scope>
    <source>
        <strain evidence="8">Prilba</strain>
    </source>
</reference>
<organism evidence="8 9">
    <name type="scientific">Russula ochroleuca</name>
    <dbReference type="NCBI Taxonomy" id="152965"/>
    <lineage>
        <taxon>Eukaryota</taxon>
        <taxon>Fungi</taxon>
        <taxon>Dikarya</taxon>
        <taxon>Basidiomycota</taxon>
        <taxon>Agaricomycotina</taxon>
        <taxon>Agaricomycetes</taxon>
        <taxon>Russulales</taxon>
        <taxon>Russulaceae</taxon>
        <taxon>Russula</taxon>
    </lineage>
</organism>
<keyword evidence="2" id="KW-0378">Hydrolase</keyword>
<dbReference type="PROSITE" id="PS51195">
    <property type="entry name" value="Q_MOTIF"/>
    <property type="match status" value="1"/>
</dbReference>
<dbReference type="Proteomes" id="UP000759537">
    <property type="component" value="Unassembled WGS sequence"/>
</dbReference>
<evidence type="ECO:0000313" key="8">
    <source>
        <dbReference type="EMBL" id="KAF8477997.1"/>
    </source>
</evidence>
<dbReference type="InterPro" id="IPR014014">
    <property type="entry name" value="RNA_helicase_DEAD_Q_motif"/>
</dbReference>
<dbReference type="AlphaFoldDB" id="A0A9P5T7F4"/>
<feature type="domain" description="DEAD-box RNA helicase Q" evidence="7">
    <location>
        <begin position="132"/>
        <end position="160"/>
    </location>
</feature>
<evidence type="ECO:0000256" key="1">
    <source>
        <dbReference type="ARBA" id="ARBA00022741"/>
    </source>
</evidence>
<keyword evidence="1" id="KW-0547">Nucleotide-binding</keyword>
<evidence type="ECO:0000256" key="4">
    <source>
        <dbReference type="ARBA" id="ARBA00022840"/>
    </source>
</evidence>
<evidence type="ECO:0000259" key="7">
    <source>
        <dbReference type="PROSITE" id="PS51195"/>
    </source>
</evidence>
<gene>
    <name evidence="8" type="ORF">DFH94DRAFT_694183</name>
</gene>
<feature type="region of interest" description="Disordered" evidence="6">
    <location>
        <begin position="1"/>
        <end position="37"/>
    </location>
</feature>
<evidence type="ECO:0000256" key="6">
    <source>
        <dbReference type="SAM" id="MobiDB-lite"/>
    </source>
</evidence>
<evidence type="ECO:0000313" key="9">
    <source>
        <dbReference type="Proteomes" id="UP000759537"/>
    </source>
</evidence>
<dbReference type="InterPro" id="IPR027417">
    <property type="entry name" value="P-loop_NTPase"/>
</dbReference>
<name>A0A9P5T7F4_9AGAM</name>
<comment type="caution">
    <text evidence="8">The sequence shown here is derived from an EMBL/GenBank/DDBJ whole genome shotgun (WGS) entry which is preliminary data.</text>
</comment>